<dbReference type="CDD" id="cd00146">
    <property type="entry name" value="PKD"/>
    <property type="match status" value="1"/>
</dbReference>
<dbReference type="SMART" id="SM00089">
    <property type="entry name" value="PKD"/>
    <property type="match status" value="1"/>
</dbReference>
<dbReference type="InterPro" id="IPR013783">
    <property type="entry name" value="Ig-like_fold"/>
</dbReference>
<sequence>AFFVSPTDPRINEPITLDASGSFDPDGTIVKYEWDFNGDGLYDQATTDPVVTTTFATAGLKSVSLRATDGEGATDRASESIDVADLGVAVTRTISTVQALPGSTFLVVVRIEPQMDLAGVGLQENLPFGWEIKPLENAGAAFKRSTVQWVFVDQIRANTTKVITYEVTVPESHELIATSLPVCFTISGTLQSMTPAFDLPVEGDAKIEITDALNMKTAIAHLVPRIGYDTEDYIDLRLSQKIDPLQLNRALEIWQYDENVPWTQGAMIDLLMMKELSA</sequence>
<feature type="non-terminal residue" evidence="2">
    <location>
        <position position="1"/>
    </location>
</feature>
<evidence type="ECO:0000313" key="2">
    <source>
        <dbReference type="EMBL" id="GAF99451.1"/>
    </source>
</evidence>
<name>X0UJK9_9ZZZZ</name>
<gene>
    <name evidence="2" type="ORF">S01H1_20475</name>
</gene>
<dbReference type="SUPFAM" id="SSF49299">
    <property type="entry name" value="PKD domain"/>
    <property type="match status" value="1"/>
</dbReference>
<dbReference type="InterPro" id="IPR000601">
    <property type="entry name" value="PKD_dom"/>
</dbReference>
<evidence type="ECO:0000259" key="1">
    <source>
        <dbReference type="PROSITE" id="PS50093"/>
    </source>
</evidence>
<dbReference type="EMBL" id="BARS01011207">
    <property type="protein sequence ID" value="GAF99451.1"/>
    <property type="molecule type" value="Genomic_DNA"/>
</dbReference>
<protein>
    <recommendedName>
        <fullName evidence="1">PKD domain-containing protein</fullName>
    </recommendedName>
</protein>
<organism evidence="2">
    <name type="scientific">marine sediment metagenome</name>
    <dbReference type="NCBI Taxonomy" id="412755"/>
    <lineage>
        <taxon>unclassified sequences</taxon>
        <taxon>metagenomes</taxon>
        <taxon>ecological metagenomes</taxon>
    </lineage>
</organism>
<comment type="caution">
    <text evidence="2">The sequence shown here is derived from an EMBL/GenBank/DDBJ whole genome shotgun (WGS) entry which is preliminary data.</text>
</comment>
<proteinExistence type="predicted"/>
<dbReference type="InterPro" id="IPR035986">
    <property type="entry name" value="PKD_dom_sf"/>
</dbReference>
<dbReference type="PROSITE" id="PS50093">
    <property type="entry name" value="PKD"/>
    <property type="match status" value="1"/>
</dbReference>
<feature type="non-terminal residue" evidence="2">
    <location>
        <position position="278"/>
    </location>
</feature>
<dbReference type="Gene3D" id="2.60.40.10">
    <property type="entry name" value="Immunoglobulins"/>
    <property type="match status" value="1"/>
</dbReference>
<dbReference type="InterPro" id="IPR022409">
    <property type="entry name" value="PKD/Chitinase_dom"/>
</dbReference>
<accession>X0UJK9</accession>
<feature type="domain" description="PKD" evidence="1">
    <location>
        <begin position="1"/>
        <end position="83"/>
    </location>
</feature>
<reference evidence="2" key="1">
    <citation type="journal article" date="2014" name="Front. Microbiol.">
        <title>High frequency of phylogenetically diverse reductive dehalogenase-homologous genes in deep subseafloor sedimentary metagenomes.</title>
        <authorList>
            <person name="Kawai M."/>
            <person name="Futagami T."/>
            <person name="Toyoda A."/>
            <person name="Takaki Y."/>
            <person name="Nishi S."/>
            <person name="Hori S."/>
            <person name="Arai W."/>
            <person name="Tsubouchi T."/>
            <person name="Morono Y."/>
            <person name="Uchiyama I."/>
            <person name="Ito T."/>
            <person name="Fujiyama A."/>
            <person name="Inagaki F."/>
            <person name="Takami H."/>
        </authorList>
    </citation>
    <scope>NUCLEOTIDE SEQUENCE</scope>
    <source>
        <strain evidence="2">Expedition CK06-06</strain>
    </source>
</reference>
<dbReference type="Pfam" id="PF18911">
    <property type="entry name" value="PKD_4"/>
    <property type="match status" value="1"/>
</dbReference>
<dbReference type="AlphaFoldDB" id="X0UJK9"/>